<name>A0ACB7S134_HYAAI</name>
<protein>
    <submittedName>
        <fullName evidence="1">Uncharacterized protein</fullName>
    </submittedName>
</protein>
<reference evidence="1" key="1">
    <citation type="submission" date="2020-05" db="EMBL/GenBank/DDBJ databases">
        <title>Large-scale comparative analyses of tick genomes elucidate their genetic diversity and vector capacities.</title>
        <authorList>
            <person name="Jia N."/>
            <person name="Wang J."/>
            <person name="Shi W."/>
            <person name="Du L."/>
            <person name="Sun Y."/>
            <person name="Zhan W."/>
            <person name="Jiang J."/>
            <person name="Wang Q."/>
            <person name="Zhang B."/>
            <person name="Ji P."/>
            <person name="Sakyi L.B."/>
            <person name="Cui X."/>
            <person name="Yuan T."/>
            <person name="Jiang B."/>
            <person name="Yang W."/>
            <person name="Lam T.T.-Y."/>
            <person name="Chang Q."/>
            <person name="Ding S."/>
            <person name="Wang X."/>
            <person name="Zhu J."/>
            <person name="Ruan X."/>
            <person name="Zhao L."/>
            <person name="Wei J."/>
            <person name="Que T."/>
            <person name="Du C."/>
            <person name="Cheng J."/>
            <person name="Dai P."/>
            <person name="Han X."/>
            <person name="Huang E."/>
            <person name="Gao Y."/>
            <person name="Liu J."/>
            <person name="Shao H."/>
            <person name="Ye R."/>
            <person name="Li L."/>
            <person name="Wei W."/>
            <person name="Wang X."/>
            <person name="Wang C."/>
            <person name="Yang T."/>
            <person name="Huo Q."/>
            <person name="Li W."/>
            <person name="Guo W."/>
            <person name="Chen H."/>
            <person name="Zhou L."/>
            <person name="Ni X."/>
            <person name="Tian J."/>
            <person name="Zhou Y."/>
            <person name="Sheng Y."/>
            <person name="Liu T."/>
            <person name="Pan Y."/>
            <person name="Xia L."/>
            <person name="Li J."/>
            <person name="Zhao F."/>
            <person name="Cao W."/>
        </authorList>
    </citation>
    <scope>NUCLEOTIDE SEQUENCE</scope>
    <source>
        <strain evidence="1">Hyas-2018</strain>
    </source>
</reference>
<evidence type="ECO:0000313" key="2">
    <source>
        <dbReference type="Proteomes" id="UP000821845"/>
    </source>
</evidence>
<proteinExistence type="predicted"/>
<dbReference type="EMBL" id="CM023486">
    <property type="protein sequence ID" value="KAH6927363.1"/>
    <property type="molecule type" value="Genomic_DNA"/>
</dbReference>
<accession>A0ACB7S134</accession>
<sequence length="122" mass="12932">MSMFTVANGSPGTRLRRRRWTRTASGVSRAAVAPSGLTARRRADACDQWARAYLEMASQVRRQAGLASPESGVSCSCDPVVSFGETPTADDVTAVAVLQRSRLPAAGDPERHFSALCACCAT</sequence>
<keyword evidence="2" id="KW-1185">Reference proteome</keyword>
<gene>
    <name evidence="1" type="ORF">HPB50_002324</name>
</gene>
<dbReference type="Proteomes" id="UP000821845">
    <property type="component" value="Chromosome 6"/>
</dbReference>
<evidence type="ECO:0000313" key="1">
    <source>
        <dbReference type="EMBL" id="KAH6927363.1"/>
    </source>
</evidence>
<comment type="caution">
    <text evidence="1">The sequence shown here is derived from an EMBL/GenBank/DDBJ whole genome shotgun (WGS) entry which is preliminary data.</text>
</comment>
<organism evidence="1 2">
    <name type="scientific">Hyalomma asiaticum</name>
    <name type="common">Tick</name>
    <dbReference type="NCBI Taxonomy" id="266040"/>
    <lineage>
        <taxon>Eukaryota</taxon>
        <taxon>Metazoa</taxon>
        <taxon>Ecdysozoa</taxon>
        <taxon>Arthropoda</taxon>
        <taxon>Chelicerata</taxon>
        <taxon>Arachnida</taxon>
        <taxon>Acari</taxon>
        <taxon>Parasitiformes</taxon>
        <taxon>Ixodida</taxon>
        <taxon>Ixodoidea</taxon>
        <taxon>Ixodidae</taxon>
        <taxon>Hyalomminae</taxon>
        <taxon>Hyalomma</taxon>
    </lineage>
</organism>